<accession>A0ABQ9WP10</accession>
<evidence type="ECO:0000313" key="2">
    <source>
        <dbReference type="EMBL" id="KAK2941220.1"/>
    </source>
</evidence>
<sequence length="1080" mass="119161">MSMSSVGVGGLQKTQASMASIGPIRISESTNLGTAAANEALLQTKIFAPLSPLDLPNQILLAEARLLASASVALQDSPPPSFPFNPRQPYPTFPDGSDPNPPDQPLLPLPPIASRIIRRRPHNTESLCGLDKGDSSICPFHTPRQSTIIHLISPQNPLIFLSAVRDSWTFIQRLTKAEAFPPALILRFLSFLLSAISIALSPPVDQTENLPKTSATQLPKKLRQPPFLDAALLDSVVHIEAAIQFASTTRKLIDHMAISESQKGRPSKHRGEMNADAAETHQFLHTPQPSPSTAQGMTQTRFDAAQKLEEIEEELSADDLSGEQTEDLSELETLKTLTRARQGKKQKLISFGRGGLSNKQHLELLYKYLSRLSQIIKRPPPFVDPHKPVPPATQLQLVPIPQTLAGVLLSLSSRFLLDASETMQNHFTSFSNHHSFLDSVTTDKDRNTPRLRHSLTADQEQSRSSALQPIPGSSAIIHPKLVHSLVQTYSSYHKHHPSSLPVNINFETDAVWSVEEHESTLRGMPLIVHVDRDFAEKKTELSTMKGIVYPSEAAKTMAATTQKQQTLPQASGGGQIPTILTAVLHPSSNSLPTDPIMSARYFPPVLSHNTESTLSNLINNNLYEQAILIQERVKYRCDSLLMLIAEEADEEEPAPNDPPIPEDIEIKSKAHAEMTTMMKTRQKEMDNTQMKTQPIIKQAKQTGRVIPSRVYDGLGIKPGDPGIKPGKFPKVSVRVQERTRTMSELSREIVQLTEKGINMVANVCLNEAALCVWMDQARKEYGFQIRRRDKAHSGAEKLALFDTPPVSPLLISRTHNSITLLPVDPAQKEFGEDEIPASDDYQLSLSPLSQSTTLEGTGVPVPINQPITITGLDPNSSYVFGCARCDKQGNIIVGVTKALAIQDTAIGKPTAPIVTCFPIPAISLLTSFAHFFTKYSDLIKVAEKTRIKRRVQAGLSIERAYFEEQAKVGRPSVFGIPNAIGIAHPHSLFSELTSASSVRNSLNKELCSLLPHTSITGIQECTMIIAREFVRRALKTENISLDTKDGGMGMDAQSLYEKRKKRIVGLRARRLRRRRNRCKQ</sequence>
<dbReference type="Proteomes" id="UP001281761">
    <property type="component" value="Unassembled WGS sequence"/>
</dbReference>
<keyword evidence="3" id="KW-1185">Reference proteome</keyword>
<feature type="region of interest" description="Disordered" evidence="1">
    <location>
        <begin position="78"/>
        <end position="106"/>
    </location>
</feature>
<protein>
    <submittedName>
        <fullName evidence="2">Uncharacterized protein</fullName>
    </submittedName>
</protein>
<comment type="caution">
    <text evidence="2">The sequence shown here is derived from an EMBL/GenBank/DDBJ whole genome shotgun (WGS) entry which is preliminary data.</text>
</comment>
<gene>
    <name evidence="2" type="ORF">BLNAU_23869</name>
</gene>
<evidence type="ECO:0000256" key="1">
    <source>
        <dbReference type="SAM" id="MobiDB-lite"/>
    </source>
</evidence>
<reference evidence="2 3" key="1">
    <citation type="journal article" date="2022" name="bioRxiv">
        <title>Genomics of Preaxostyla Flagellates Illuminates Evolutionary Transitions and the Path Towards Mitochondrial Loss.</title>
        <authorList>
            <person name="Novak L.V.F."/>
            <person name="Treitli S.C."/>
            <person name="Pyrih J."/>
            <person name="Halakuc P."/>
            <person name="Pipaliya S.V."/>
            <person name="Vacek V."/>
            <person name="Brzon O."/>
            <person name="Soukal P."/>
            <person name="Eme L."/>
            <person name="Dacks J.B."/>
            <person name="Karnkowska A."/>
            <person name="Elias M."/>
            <person name="Hampl V."/>
        </authorList>
    </citation>
    <scope>NUCLEOTIDE SEQUENCE [LARGE SCALE GENOMIC DNA]</scope>
    <source>
        <strain evidence="2">NAU3</strain>
        <tissue evidence="2">Gut</tissue>
    </source>
</reference>
<proteinExistence type="predicted"/>
<feature type="compositionally biased region" description="Pro residues" evidence="1">
    <location>
        <begin position="78"/>
        <end position="92"/>
    </location>
</feature>
<evidence type="ECO:0000313" key="3">
    <source>
        <dbReference type="Proteomes" id="UP001281761"/>
    </source>
</evidence>
<name>A0ABQ9WP10_9EUKA</name>
<dbReference type="EMBL" id="JARBJD010000535">
    <property type="protein sequence ID" value="KAK2941220.1"/>
    <property type="molecule type" value="Genomic_DNA"/>
</dbReference>
<organism evidence="2 3">
    <name type="scientific">Blattamonas nauphoetae</name>
    <dbReference type="NCBI Taxonomy" id="2049346"/>
    <lineage>
        <taxon>Eukaryota</taxon>
        <taxon>Metamonada</taxon>
        <taxon>Preaxostyla</taxon>
        <taxon>Oxymonadida</taxon>
        <taxon>Blattamonas</taxon>
    </lineage>
</organism>